<dbReference type="AlphaFoldDB" id="A0A7Y0REX2"/>
<gene>
    <name evidence="5" type="ORF">HIU99_15445</name>
</gene>
<dbReference type="GO" id="GO:0016887">
    <property type="term" value="F:ATP hydrolysis activity"/>
    <property type="evidence" value="ECO:0007669"/>
    <property type="project" value="InterPro"/>
</dbReference>
<dbReference type="RefSeq" id="WP_135956256.1">
    <property type="nucleotide sequence ID" value="NZ_JABCKY010000007.1"/>
</dbReference>
<organism evidence="5 6">
    <name type="scientific">Marinobacter orientalis</name>
    <dbReference type="NCBI Taxonomy" id="1928859"/>
    <lineage>
        <taxon>Bacteria</taxon>
        <taxon>Pseudomonadati</taxon>
        <taxon>Pseudomonadota</taxon>
        <taxon>Gammaproteobacteria</taxon>
        <taxon>Pseudomonadales</taxon>
        <taxon>Marinobacteraceae</taxon>
        <taxon>Marinobacter</taxon>
    </lineage>
</organism>
<dbReference type="Proteomes" id="UP000567186">
    <property type="component" value="Unassembled WGS sequence"/>
</dbReference>
<dbReference type="Gene3D" id="3.40.50.300">
    <property type="entry name" value="P-loop containing nucleotide triphosphate hydrolases"/>
    <property type="match status" value="1"/>
</dbReference>
<proteinExistence type="inferred from homology"/>
<keyword evidence="3 5" id="KW-0067">ATP-binding</keyword>
<sequence length="701" mass="78996">MTLQEQLDGYQNDQDYLTDVLQLITLQMEQAVAHFRAVRGDHNREGFLGLFLDDEDIDRNLAELKETGNSPATPENIRRLRQQIILQTRATPHKLPPQRLAEALGLGQQETDLVLYLLAGETDPRFARVWAFLQDDVQRRYLTPGLVDHLSDLPRSSRSATDIRAMLSAKAPLIRHRVVLVTEPQRPLLERPLQLDDRIVDFLLGRNTIDRRLAGYLELLPYPQPRLRPPLTEALTGLVKNPGGIQPLPPLQLTGEPGQDHDLWLARKRGQNLLRVRTETWIGTSEWQESLYALRREQRLHNALVSVPRSERMSPEQQSALLELLPDNLILQTETAGAPSPVVEIALPIPSPETRELTWQQHLPKHWLDLQPAGLVPDVARRYRLTPARIAGISQRLSHHLQLSPDFNAEDLKALCKSAAAEPMSTGAQRMKTSQGWQQLVLPKASKGLLEELILRASHQQQVLGNWRMDQLFGQQPGLSALFVGPSGTGKTLAAGVVARELGLELYRIDLATVVSKYIGETEKNLQSIFDHAARADVVLFFDEADALFGKRSEVKDAHDRYANIETSYLLQKIEAHTGVCILASNLAQNIDDAFMRRIQVVVEFPFPGPKERERIWGQLLTTSAPIRDDLDLPFLARQFELTGANIKSILLLAGCYAAGEQQSIGMEHLVRAIAREYSKLGKPLSKTLFGPYYSRLRQWE</sequence>
<dbReference type="GO" id="GO:0005524">
    <property type="term" value="F:ATP binding"/>
    <property type="evidence" value="ECO:0007669"/>
    <property type="project" value="UniProtKB-KW"/>
</dbReference>
<comment type="caution">
    <text evidence="5">The sequence shown here is derived from an EMBL/GenBank/DDBJ whole genome shotgun (WGS) entry which is preliminary data.</text>
</comment>
<evidence type="ECO:0000313" key="5">
    <source>
        <dbReference type="EMBL" id="NMT64980.1"/>
    </source>
</evidence>
<feature type="domain" description="AAA+ ATPase" evidence="4">
    <location>
        <begin position="477"/>
        <end position="609"/>
    </location>
</feature>
<dbReference type="InterPro" id="IPR027417">
    <property type="entry name" value="P-loop_NTPase"/>
</dbReference>
<dbReference type="InterPro" id="IPR050221">
    <property type="entry name" value="26S_Proteasome_ATPase"/>
</dbReference>
<dbReference type="SUPFAM" id="SSF52540">
    <property type="entry name" value="P-loop containing nucleoside triphosphate hydrolases"/>
    <property type="match status" value="1"/>
</dbReference>
<dbReference type="CDD" id="cd19481">
    <property type="entry name" value="RecA-like_protease"/>
    <property type="match status" value="1"/>
</dbReference>
<comment type="similarity">
    <text evidence="1">Belongs to the AAA ATPase family.</text>
</comment>
<dbReference type="OrthoDB" id="9809379at2"/>
<dbReference type="InterPro" id="IPR003959">
    <property type="entry name" value="ATPase_AAA_core"/>
</dbReference>
<dbReference type="PANTHER" id="PTHR23073">
    <property type="entry name" value="26S PROTEASOME REGULATORY SUBUNIT"/>
    <property type="match status" value="1"/>
</dbReference>
<keyword evidence="2" id="KW-0547">Nucleotide-binding</keyword>
<evidence type="ECO:0000256" key="1">
    <source>
        <dbReference type="ARBA" id="ARBA00006914"/>
    </source>
</evidence>
<dbReference type="Pfam" id="PF22977">
    <property type="entry name" value="WHD"/>
    <property type="match status" value="1"/>
</dbReference>
<reference evidence="5 6" key="1">
    <citation type="submission" date="2020-04" db="EMBL/GenBank/DDBJ databases">
        <title>Marinobacter oceani sp. nov., isolated from marine solar saltern.</title>
        <authorList>
            <person name="Chen X.-Y."/>
        </authorList>
    </citation>
    <scope>NUCLEOTIDE SEQUENCE [LARGE SCALE GENOMIC DNA]</scope>
    <source>
        <strain evidence="5 6">W62</strain>
    </source>
</reference>
<evidence type="ECO:0000313" key="6">
    <source>
        <dbReference type="Proteomes" id="UP000567186"/>
    </source>
</evidence>
<accession>A0A7Y0REX2</accession>
<name>A0A7Y0REX2_9GAMM</name>
<protein>
    <submittedName>
        <fullName evidence="5">ATP-binding protein</fullName>
    </submittedName>
</protein>
<evidence type="ECO:0000256" key="3">
    <source>
        <dbReference type="ARBA" id="ARBA00022840"/>
    </source>
</evidence>
<keyword evidence="6" id="KW-1185">Reference proteome</keyword>
<dbReference type="InterPro" id="IPR003593">
    <property type="entry name" value="AAA+_ATPase"/>
</dbReference>
<evidence type="ECO:0000256" key="2">
    <source>
        <dbReference type="ARBA" id="ARBA00022741"/>
    </source>
</evidence>
<evidence type="ECO:0000259" key="4">
    <source>
        <dbReference type="SMART" id="SM00382"/>
    </source>
</evidence>
<dbReference type="InterPro" id="IPR054472">
    <property type="entry name" value="WHD"/>
</dbReference>
<dbReference type="Pfam" id="PF00004">
    <property type="entry name" value="AAA"/>
    <property type="match status" value="1"/>
</dbReference>
<dbReference type="SMART" id="SM00382">
    <property type="entry name" value="AAA"/>
    <property type="match status" value="1"/>
</dbReference>
<dbReference type="EMBL" id="JABCKY010000007">
    <property type="protein sequence ID" value="NMT64980.1"/>
    <property type="molecule type" value="Genomic_DNA"/>
</dbReference>